<feature type="domain" description="Protein kinase" evidence="7">
    <location>
        <begin position="399"/>
        <end position="684"/>
    </location>
</feature>
<organism evidence="8">
    <name type="scientific">Mantoniella antarctica</name>
    <dbReference type="NCBI Taxonomy" id="81844"/>
    <lineage>
        <taxon>Eukaryota</taxon>
        <taxon>Viridiplantae</taxon>
        <taxon>Chlorophyta</taxon>
        <taxon>Mamiellophyceae</taxon>
        <taxon>Mamiellales</taxon>
        <taxon>Mamiellaceae</taxon>
        <taxon>Mantoniella</taxon>
    </lineage>
</organism>
<dbReference type="GO" id="GO:0005524">
    <property type="term" value="F:ATP binding"/>
    <property type="evidence" value="ECO:0007669"/>
    <property type="project" value="UniProtKB-KW"/>
</dbReference>
<keyword evidence="6" id="KW-1133">Transmembrane helix</keyword>
<evidence type="ECO:0000256" key="5">
    <source>
        <dbReference type="ARBA" id="ARBA00037982"/>
    </source>
</evidence>
<protein>
    <recommendedName>
        <fullName evidence="7">Protein kinase domain-containing protein</fullName>
    </recommendedName>
</protein>
<keyword evidence="6" id="KW-0472">Membrane</keyword>
<feature type="transmembrane region" description="Helical" evidence="6">
    <location>
        <begin position="595"/>
        <end position="615"/>
    </location>
</feature>
<dbReference type="SUPFAM" id="SSF56112">
    <property type="entry name" value="Protein kinase-like (PK-like)"/>
    <property type="match status" value="1"/>
</dbReference>
<keyword evidence="6" id="KW-0812">Transmembrane</keyword>
<dbReference type="Gene3D" id="1.10.510.10">
    <property type="entry name" value="Transferase(Phosphotransferase) domain 1"/>
    <property type="match status" value="1"/>
</dbReference>
<gene>
    <name evidence="8" type="ORF">MANT1106_LOCUS13260</name>
</gene>
<evidence type="ECO:0000256" key="3">
    <source>
        <dbReference type="ARBA" id="ARBA00022777"/>
    </source>
</evidence>
<dbReference type="PANTHER" id="PTHR11042:SF178">
    <property type="entry name" value="EUKARYOTIC TRANSLATION INITIATION FACTOR 2-ALPHA KINASE 1"/>
    <property type="match status" value="1"/>
</dbReference>
<keyword evidence="3" id="KW-0418">Kinase</keyword>
<dbReference type="PANTHER" id="PTHR11042">
    <property type="entry name" value="EUKARYOTIC TRANSLATION INITIATION FACTOR 2-ALPHA KINASE EIF2-ALPHA KINASE -RELATED"/>
    <property type="match status" value="1"/>
</dbReference>
<dbReference type="GO" id="GO:0005737">
    <property type="term" value="C:cytoplasm"/>
    <property type="evidence" value="ECO:0007669"/>
    <property type="project" value="TreeGrafter"/>
</dbReference>
<dbReference type="GO" id="GO:0004672">
    <property type="term" value="F:protein kinase activity"/>
    <property type="evidence" value="ECO:0007669"/>
    <property type="project" value="InterPro"/>
</dbReference>
<keyword evidence="2" id="KW-0547">Nucleotide-binding</keyword>
<sequence>MVRLGLQSISCRKPKLDTVTTTQCPHLSRATLPHLSALDVTRFLDTLSNSELAAYMGWSDVNARGPGVEADAGIAVRILREGLPEAVEKGVVRILSGPDYNTPLSTLDYASLGPDPTLPIMWHAMTSTSSNKAINTPSNKFEYWKVCSEHANNRKAVCYAWAESMHIFGCGLVPLLLQDQVLWEQFITFDGKFANTFLIPGTSALDKERNHANVAALIRLQPIFAPISRHFKEAEIEGGVLCTTSFANLFDEMQRNPSALQFSPRQKNDCLNPLAKGLEDLLQLLQLLPFAAPTGKKCVDLLTLDYNVESLFDHQNNSIISDESNVNDTIAVDSVYAPGRSKDKPTLLLLILVISACGILQAIAVFFGVRCVRRARASSRKQASAQVDQMPPNMLSNCEISETLLGKGSEGEVYLSEIVLAGIVRQIASKIYFKPKKAKAELSFYEGLPLHKNILRAFGCHIDKKSSRWSLAMEYCRHGNVRDCMVAGTFPRNWGFIHHLVTGLMGAVKALHENEMAHRDLKLDNVLLYCPCVTKSLDCTCLREKSRHVHTKLADFGMSKRGSMMGISSANVRGTMMYIPPERVHYNQKKHHKNFYALTDIYALGMLIWEVLYYVHHGRSITCMEGIMPGCKESQDVLICISSGKFVPPCDFLPEKVRKFLGSCWHLKPERRFQSITLVLEQWEKMLRPLNTVSCGAQGEELYSIMLDVNIRSTL</sequence>
<evidence type="ECO:0000259" key="7">
    <source>
        <dbReference type="PROSITE" id="PS50011"/>
    </source>
</evidence>
<evidence type="ECO:0000256" key="1">
    <source>
        <dbReference type="ARBA" id="ARBA00022679"/>
    </source>
</evidence>
<evidence type="ECO:0000256" key="2">
    <source>
        <dbReference type="ARBA" id="ARBA00022741"/>
    </source>
</evidence>
<dbReference type="SMART" id="SM00220">
    <property type="entry name" value="S_TKc"/>
    <property type="match status" value="1"/>
</dbReference>
<reference evidence="8" key="1">
    <citation type="submission" date="2021-01" db="EMBL/GenBank/DDBJ databases">
        <authorList>
            <person name="Corre E."/>
            <person name="Pelletier E."/>
            <person name="Niang G."/>
            <person name="Scheremetjew M."/>
            <person name="Finn R."/>
            <person name="Kale V."/>
            <person name="Holt S."/>
            <person name="Cochrane G."/>
            <person name="Meng A."/>
            <person name="Brown T."/>
            <person name="Cohen L."/>
        </authorList>
    </citation>
    <scope>NUCLEOTIDE SEQUENCE</scope>
    <source>
        <strain evidence="8">SL-175</strain>
    </source>
</reference>
<proteinExistence type="inferred from homology"/>
<keyword evidence="4" id="KW-0067">ATP-binding</keyword>
<dbReference type="InterPro" id="IPR011009">
    <property type="entry name" value="Kinase-like_dom_sf"/>
</dbReference>
<dbReference type="EMBL" id="HBFC01022135">
    <property type="protein sequence ID" value="CAD8710574.1"/>
    <property type="molecule type" value="Transcribed_RNA"/>
</dbReference>
<evidence type="ECO:0000313" key="8">
    <source>
        <dbReference type="EMBL" id="CAD8710574.1"/>
    </source>
</evidence>
<accession>A0A7S0SLJ9</accession>
<keyword evidence="1" id="KW-0808">Transferase</keyword>
<feature type="transmembrane region" description="Helical" evidence="6">
    <location>
        <begin position="347"/>
        <end position="372"/>
    </location>
</feature>
<dbReference type="PROSITE" id="PS50011">
    <property type="entry name" value="PROTEIN_KINASE_DOM"/>
    <property type="match status" value="1"/>
</dbReference>
<dbReference type="InterPro" id="IPR008271">
    <property type="entry name" value="Ser/Thr_kinase_AS"/>
</dbReference>
<dbReference type="PROSITE" id="PS00108">
    <property type="entry name" value="PROTEIN_KINASE_ST"/>
    <property type="match status" value="1"/>
</dbReference>
<dbReference type="AlphaFoldDB" id="A0A7S0SLJ9"/>
<name>A0A7S0SLJ9_9CHLO</name>
<dbReference type="Pfam" id="PF00069">
    <property type="entry name" value="Pkinase"/>
    <property type="match status" value="1"/>
</dbReference>
<evidence type="ECO:0000256" key="4">
    <source>
        <dbReference type="ARBA" id="ARBA00022840"/>
    </source>
</evidence>
<dbReference type="InterPro" id="IPR050339">
    <property type="entry name" value="CC_SR_Kinase"/>
</dbReference>
<comment type="similarity">
    <text evidence="5">Belongs to the protein kinase superfamily. Ser/Thr protein kinase family. GCN2 subfamily.</text>
</comment>
<dbReference type="InterPro" id="IPR000719">
    <property type="entry name" value="Prot_kinase_dom"/>
</dbReference>
<evidence type="ECO:0000256" key="6">
    <source>
        <dbReference type="SAM" id="Phobius"/>
    </source>
</evidence>
<dbReference type="GO" id="GO:0005634">
    <property type="term" value="C:nucleus"/>
    <property type="evidence" value="ECO:0007669"/>
    <property type="project" value="TreeGrafter"/>
</dbReference>